<gene>
    <name evidence="1" type="ORF">ACFOKA_07015</name>
</gene>
<organism evidence="1 2">
    <name type="scientific">Kordiimonas pumila</name>
    <dbReference type="NCBI Taxonomy" id="2161677"/>
    <lineage>
        <taxon>Bacteria</taxon>
        <taxon>Pseudomonadati</taxon>
        <taxon>Pseudomonadota</taxon>
        <taxon>Alphaproteobacteria</taxon>
        <taxon>Kordiimonadales</taxon>
        <taxon>Kordiimonadaceae</taxon>
        <taxon>Kordiimonas</taxon>
    </lineage>
</organism>
<keyword evidence="2" id="KW-1185">Reference proteome</keyword>
<proteinExistence type="predicted"/>
<dbReference type="Proteomes" id="UP001595444">
    <property type="component" value="Unassembled WGS sequence"/>
</dbReference>
<accession>A0ABV7D3E1</accession>
<sequence length="60" mass="6237">MTDTVPIETPVLSAKQAKTIIQFLQRTQLQGAEMPAYVDAFNALSAIAASEGAGQSAVSV</sequence>
<evidence type="ECO:0000313" key="2">
    <source>
        <dbReference type="Proteomes" id="UP001595444"/>
    </source>
</evidence>
<dbReference type="EMBL" id="JBHRSL010000004">
    <property type="protein sequence ID" value="MFC3051647.1"/>
    <property type="molecule type" value="Genomic_DNA"/>
</dbReference>
<protein>
    <submittedName>
        <fullName evidence="1">Uncharacterized protein</fullName>
    </submittedName>
</protein>
<evidence type="ECO:0000313" key="1">
    <source>
        <dbReference type="EMBL" id="MFC3051647.1"/>
    </source>
</evidence>
<dbReference type="RefSeq" id="WP_194215120.1">
    <property type="nucleotide sequence ID" value="NZ_CP061205.1"/>
</dbReference>
<name>A0ABV7D3E1_9PROT</name>
<comment type="caution">
    <text evidence="1">The sequence shown here is derived from an EMBL/GenBank/DDBJ whole genome shotgun (WGS) entry which is preliminary data.</text>
</comment>
<reference evidence="2" key="1">
    <citation type="journal article" date="2019" name="Int. J. Syst. Evol. Microbiol.">
        <title>The Global Catalogue of Microorganisms (GCM) 10K type strain sequencing project: providing services to taxonomists for standard genome sequencing and annotation.</title>
        <authorList>
            <consortium name="The Broad Institute Genomics Platform"/>
            <consortium name="The Broad Institute Genome Sequencing Center for Infectious Disease"/>
            <person name="Wu L."/>
            <person name="Ma J."/>
        </authorList>
    </citation>
    <scope>NUCLEOTIDE SEQUENCE [LARGE SCALE GENOMIC DNA]</scope>
    <source>
        <strain evidence="2">KCTC 62164</strain>
    </source>
</reference>